<gene>
    <name evidence="2" type="ORF">RFH988_LOCUS33545</name>
</gene>
<dbReference type="InterPro" id="IPR042178">
    <property type="entry name" value="Serpin_sf_1"/>
</dbReference>
<dbReference type="InterPro" id="IPR036186">
    <property type="entry name" value="Serpin_sf"/>
</dbReference>
<dbReference type="AlphaFoldDB" id="A0A815IY94"/>
<dbReference type="InterPro" id="IPR023796">
    <property type="entry name" value="Serpin_dom"/>
</dbReference>
<protein>
    <recommendedName>
        <fullName evidence="1">Serpin domain-containing protein</fullName>
    </recommendedName>
</protein>
<feature type="non-terminal residue" evidence="2">
    <location>
        <position position="1"/>
    </location>
</feature>
<evidence type="ECO:0000259" key="1">
    <source>
        <dbReference type="Pfam" id="PF00079"/>
    </source>
</evidence>
<accession>A0A815IY94</accession>
<dbReference type="PROSITE" id="PS00284">
    <property type="entry name" value="SERPIN"/>
    <property type="match status" value="1"/>
</dbReference>
<dbReference type="EMBL" id="CAJNOO010004264">
    <property type="protein sequence ID" value="CAF1375058.1"/>
    <property type="molecule type" value="Genomic_DNA"/>
</dbReference>
<evidence type="ECO:0000313" key="3">
    <source>
        <dbReference type="Proteomes" id="UP000663882"/>
    </source>
</evidence>
<proteinExistence type="predicted"/>
<dbReference type="InterPro" id="IPR023795">
    <property type="entry name" value="Serpin_CS"/>
</dbReference>
<name>A0A815IY94_9BILA</name>
<sequence length="59" mass="6362">LEAAAAATAVVMIYGCALNFSESSPIQFKADRPFLFFIREIQQSIVLLSDKFVSPAAAP</sequence>
<dbReference type="Pfam" id="PF00079">
    <property type="entry name" value="Serpin"/>
    <property type="match status" value="1"/>
</dbReference>
<feature type="domain" description="Serpin" evidence="1">
    <location>
        <begin position="4"/>
        <end position="55"/>
    </location>
</feature>
<dbReference type="Proteomes" id="UP000663882">
    <property type="component" value="Unassembled WGS sequence"/>
</dbReference>
<dbReference type="SUPFAM" id="SSF56574">
    <property type="entry name" value="Serpins"/>
    <property type="match status" value="1"/>
</dbReference>
<dbReference type="OrthoDB" id="671595at2759"/>
<evidence type="ECO:0000313" key="2">
    <source>
        <dbReference type="EMBL" id="CAF1375058.1"/>
    </source>
</evidence>
<dbReference type="Gene3D" id="3.30.497.10">
    <property type="entry name" value="Antithrombin, subunit I, domain 2"/>
    <property type="match status" value="1"/>
</dbReference>
<comment type="caution">
    <text evidence="2">The sequence shown here is derived from an EMBL/GenBank/DDBJ whole genome shotgun (WGS) entry which is preliminary data.</text>
</comment>
<reference evidence="2" key="1">
    <citation type="submission" date="2021-02" db="EMBL/GenBank/DDBJ databases">
        <authorList>
            <person name="Nowell W R."/>
        </authorList>
    </citation>
    <scope>NUCLEOTIDE SEQUENCE</scope>
</reference>
<organism evidence="2 3">
    <name type="scientific">Rotaria sordida</name>
    <dbReference type="NCBI Taxonomy" id="392033"/>
    <lineage>
        <taxon>Eukaryota</taxon>
        <taxon>Metazoa</taxon>
        <taxon>Spiralia</taxon>
        <taxon>Gnathifera</taxon>
        <taxon>Rotifera</taxon>
        <taxon>Eurotatoria</taxon>
        <taxon>Bdelloidea</taxon>
        <taxon>Philodinida</taxon>
        <taxon>Philodinidae</taxon>
        <taxon>Rotaria</taxon>
    </lineage>
</organism>